<evidence type="ECO:0000256" key="6">
    <source>
        <dbReference type="ARBA" id="ARBA00022833"/>
    </source>
</evidence>
<proteinExistence type="predicted"/>
<dbReference type="GO" id="GO:0071267">
    <property type="term" value="P:L-methionine salvage"/>
    <property type="evidence" value="ECO:0007669"/>
    <property type="project" value="TreeGrafter"/>
</dbReference>
<evidence type="ECO:0000313" key="10">
    <source>
        <dbReference type="Ensembl" id="ENSFTIP00000021434.1"/>
    </source>
</evidence>
<dbReference type="GO" id="GO:0047150">
    <property type="term" value="F:betaine-homocysteine S-methyltransferase activity"/>
    <property type="evidence" value="ECO:0007669"/>
    <property type="project" value="TreeGrafter"/>
</dbReference>
<dbReference type="PANTHER" id="PTHR46120:SF1">
    <property type="entry name" value="HCY-BINDING DOMAIN-CONTAINING PROTEIN"/>
    <property type="match status" value="1"/>
</dbReference>
<dbReference type="InterPro" id="IPR036589">
    <property type="entry name" value="HCY_dom_sf"/>
</dbReference>
<dbReference type="GO" id="GO:0032259">
    <property type="term" value="P:methylation"/>
    <property type="evidence" value="ECO:0007669"/>
    <property type="project" value="UniProtKB-KW"/>
</dbReference>
<dbReference type="Ensembl" id="ENSFTIT00000022333.1">
    <property type="protein sequence ID" value="ENSFTIP00000021434.1"/>
    <property type="gene ID" value="ENSFTIG00000013927.1"/>
</dbReference>
<feature type="binding site" evidence="7">
    <location>
        <position position="614"/>
    </location>
    <ligand>
        <name>Zn(2+)</name>
        <dbReference type="ChEBI" id="CHEBI:29105"/>
    </ligand>
</feature>
<keyword evidence="5 7" id="KW-0479">Metal-binding</keyword>
<feature type="compositionally biased region" description="Pro residues" evidence="8">
    <location>
        <begin position="135"/>
        <end position="149"/>
    </location>
</feature>
<comment type="pathway">
    <text evidence="2">Amino-acid biosynthesis; L-methionine biosynthesis via de novo pathway; L-methionine from L-homocysteine (BhmT route): step 1/1.</text>
</comment>
<dbReference type="AlphaFoldDB" id="A0A8C4V5Z2"/>
<feature type="binding site" evidence="7">
    <location>
        <position position="532"/>
    </location>
    <ligand>
        <name>Zn(2+)</name>
        <dbReference type="ChEBI" id="CHEBI:29105"/>
    </ligand>
</feature>
<dbReference type="GO" id="GO:0046872">
    <property type="term" value="F:metal ion binding"/>
    <property type="evidence" value="ECO:0007669"/>
    <property type="project" value="UniProtKB-KW"/>
</dbReference>
<feature type="compositionally biased region" description="Low complexity" evidence="8">
    <location>
        <begin position="221"/>
        <end position="236"/>
    </location>
</feature>
<feature type="binding site" evidence="7">
    <location>
        <position position="615"/>
    </location>
    <ligand>
        <name>Zn(2+)</name>
        <dbReference type="ChEBI" id="CHEBI:29105"/>
    </ligand>
</feature>
<dbReference type="SUPFAM" id="SSF82282">
    <property type="entry name" value="Homocysteine S-methyltransferase"/>
    <property type="match status" value="1"/>
</dbReference>
<sequence length="718" mass="76583">MLLRCEFEISSLDFPPLSNLSFQTREPSRNPGGTFPMNYAVHPDVCPCQLTPAMRCSPSGPADEARSPQTGSALTRGRRWVTLRNAGRGGRCAPAPEGAARWSRPAAGGAPGARPPPHTAPAGSATGRLLCPRLPAAPRPPGTARPHSPPLGARAAAEGPQGSRRRGVGPAAAAGGAQPPQGAPQHRAHPAHSPPAAGMRSAGAAPRPTAPRPVPAPAPASPRGGRAPARPWAEAGAAGGRGAAPGRARAPGGVGGRAARGCRPQRCPLRPASSPGYKVRPEGSAGVERRAEPSGRGRAAGVPERGRCCRSGRPRNRGNGVSVFLQGILQRLDAGEIVIGDGGFVFALEKRGYVKAGPWTPEATVEHPEAVRQLHREFLRAGSNVLQAFTFYASEDKLENRGNYVAEKISCQKVNEAACDIAREVANEGDALVAGGVSQTPSYLSCKDKAEVKAAFRKQLDVFMKKNVDFLIAEYFEHVEEAVWAVEVLKESGKPVAATMCIGPEGDMHGVPPGQCAVQLVKAGASIVGVNCHFDPDTSLETVKLMKEGLQAAKLKAHLMSQPLAFHTPDCGKQGFIDLPEFPFGLEPRIVTRWDIQKYARKAYDLGVRYIGGCCGFEPYHVRAIAEELGPERGFLPEASEKHGSWGDSLSMHTKPWVRARARKEYWENLKPASGRPYCPSMSRPDGWGVTKGARELMQQKEATSEQQLKELFQKQKF</sequence>
<feature type="compositionally biased region" description="Low complexity" evidence="8">
    <location>
        <begin position="194"/>
        <end position="207"/>
    </location>
</feature>
<keyword evidence="3 7" id="KW-0489">Methyltransferase</keyword>
<evidence type="ECO:0000313" key="11">
    <source>
        <dbReference type="Proteomes" id="UP000694562"/>
    </source>
</evidence>
<keyword evidence="6 7" id="KW-0862">Zinc</keyword>
<protein>
    <recommendedName>
        <fullName evidence="9">Hcy-binding domain-containing protein</fullName>
    </recommendedName>
</protein>
<evidence type="ECO:0000256" key="5">
    <source>
        <dbReference type="ARBA" id="ARBA00022723"/>
    </source>
</evidence>
<dbReference type="PANTHER" id="PTHR46120">
    <property type="entry name" value="BETAINE--HOMOCYSTEINE S-METHYLTRANSFERASE 1"/>
    <property type="match status" value="1"/>
</dbReference>
<dbReference type="GO" id="GO:0005829">
    <property type="term" value="C:cytosol"/>
    <property type="evidence" value="ECO:0007669"/>
    <property type="project" value="TreeGrafter"/>
</dbReference>
<evidence type="ECO:0000256" key="8">
    <source>
        <dbReference type="SAM" id="MobiDB-lite"/>
    </source>
</evidence>
<dbReference type="InterPro" id="IPR051524">
    <property type="entry name" value="BHMT"/>
</dbReference>
<evidence type="ECO:0000256" key="3">
    <source>
        <dbReference type="ARBA" id="ARBA00022603"/>
    </source>
</evidence>
<evidence type="ECO:0000256" key="4">
    <source>
        <dbReference type="ARBA" id="ARBA00022679"/>
    </source>
</evidence>
<reference evidence="10" key="2">
    <citation type="submission" date="2025-09" db="UniProtKB">
        <authorList>
            <consortium name="Ensembl"/>
        </authorList>
    </citation>
    <scope>IDENTIFICATION</scope>
</reference>
<evidence type="ECO:0000256" key="1">
    <source>
        <dbReference type="ARBA" id="ARBA00001947"/>
    </source>
</evidence>
<feature type="compositionally biased region" description="Pro residues" evidence="8">
    <location>
        <begin position="208"/>
        <end position="220"/>
    </location>
</feature>
<comment type="cofactor">
    <cofactor evidence="1 7">
        <name>Zn(2+)</name>
        <dbReference type="ChEBI" id="CHEBI:29105"/>
    </cofactor>
</comment>
<feature type="domain" description="Hcy-binding" evidence="9">
    <location>
        <begin position="326"/>
        <end position="629"/>
    </location>
</feature>
<dbReference type="PROSITE" id="PS50970">
    <property type="entry name" value="HCY"/>
    <property type="match status" value="1"/>
</dbReference>
<evidence type="ECO:0000256" key="7">
    <source>
        <dbReference type="PROSITE-ProRule" id="PRU00333"/>
    </source>
</evidence>
<keyword evidence="11" id="KW-1185">Reference proteome</keyword>
<accession>A0A8C4V5Z2</accession>
<dbReference type="Proteomes" id="UP000694562">
    <property type="component" value="Unplaced"/>
</dbReference>
<dbReference type="FunFam" id="3.20.20.330:FF:000003">
    <property type="entry name" value="Betaine--homocysteine S-methyltransferase 1"/>
    <property type="match status" value="1"/>
</dbReference>
<dbReference type="Pfam" id="PF02574">
    <property type="entry name" value="S-methyl_trans"/>
    <property type="match status" value="1"/>
</dbReference>
<dbReference type="Gene3D" id="3.20.20.330">
    <property type="entry name" value="Homocysteine-binding-like domain"/>
    <property type="match status" value="1"/>
</dbReference>
<organism evidence="10 11">
    <name type="scientific">Falco tinnunculus</name>
    <name type="common">Common kestrel</name>
    <dbReference type="NCBI Taxonomy" id="100819"/>
    <lineage>
        <taxon>Eukaryota</taxon>
        <taxon>Metazoa</taxon>
        <taxon>Chordata</taxon>
        <taxon>Craniata</taxon>
        <taxon>Vertebrata</taxon>
        <taxon>Euteleostomi</taxon>
        <taxon>Archelosauria</taxon>
        <taxon>Archosauria</taxon>
        <taxon>Dinosauria</taxon>
        <taxon>Saurischia</taxon>
        <taxon>Theropoda</taxon>
        <taxon>Coelurosauria</taxon>
        <taxon>Aves</taxon>
        <taxon>Neognathae</taxon>
        <taxon>Neoaves</taxon>
        <taxon>Telluraves</taxon>
        <taxon>Australaves</taxon>
        <taxon>Falconiformes</taxon>
        <taxon>Falconidae</taxon>
        <taxon>Falco</taxon>
    </lineage>
</organism>
<feature type="region of interest" description="Disordered" evidence="8">
    <location>
        <begin position="56"/>
        <end position="313"/>
    </location>
</feature>
<evidence type="ECO:0000259" key="9">
    <source>
        <dbReference type="PROSITE" id="PS50970"/>
    </source>
</evidence>
<dbReference type="OrthoDB" id="261426at2759"/>
<feature type="compositionally biased region" description="Low complexity" evidence="8">
    <location>
        <begin position="120"/>
        <end position="134"/>
    </location>
</feature>
<name>A0A8C4V5Z2_FALTI</name>
<evidence type="ECO:0000256" key="2">
    <source>
        <dbReference type="ARBA" id="ARBA00005137"/>
    </source>
</evidence>
<dbReference type="InterPro" id="IPR003726">
    <property type="entry name" value="HCY_dom"/>
</dbReference>
<feature type="compositionally biased region" description="Low complexity" evidence="8">
    <location>
        <begin position="98"/>
        <end position="108"/>
    </location>
</feature>
<reference evidence="10" key="1">
    <citation type="submission" date="2025-08" db="UniProtKB">
        <authorList>
            <consortium name="Ensembl"/>
        </authorList>
    </citation>
    <scope>IDENTIFICATION</scope>
</reference>
<feature type="compositionally biased region" description="Low complexity" evidence="8">
    <location>
        <begin position="168"/>
        <end position="185"/>
    </location>
</feature>
<keyword evidence="4 7" id="KW-0808">Transferase</keyword>